<reference evidence="2 3" key="1">
    <citation type="submission" date="2020-03" db="EMBL/GenBank/DDBJ databases">
        <title>WGS of actinomycetes isolated from Thailand.</title>
        <authorList>
            <person name="Thawai C."/>
        </authorList>
    </citation>
    <scope>NUCLEOTIDE SEQUENCE [LARGE SCALE GENOMIC DNA]</scope>
    <source>
        <strain evidence="2 3">FMUSA5-5</strain>
    </source>
</reference>
<proteinExistence type="predicted"/>
<accession>A0ABX1BRR2</accession>
<comment type="caution">
    <text evidence="2">The sequence shown here is derived from an EMBL/GenBank/DDBJ whole genome shotgun (WGS) entry which is preliminary data.</text>
</comment>
<name>A0ABX1BRR2_9ACTN</name>
<dbReference type="Proteomes" id="UP000696294">
    <property type="component" value="Unassembled WGS sequence"/>
</dbReference>
<dbReference type="RefSeq" id="WP_168021790.1">
    <property type="nucleotide sequence ID" value="NZ_JAATEP010000093.1"/>
</dbReference>
<evidence type="ECO:0000256" key="1">
    <source>
        <dbReference type="SAM" id="Coils"/>
    </source>
</evidence>
<evidence type="ECO:0000313" key="2">
    <source>
        <dbReference type="EMBL" id="NJP98476.1"/>
    </source>
</evidence>
<dbReference type="EMBL" id="JAATEP010000093">
    <property type="protein sequence ID" value="NJP98476.1"/>
    <property type="molecule type" value="Genomic_DNA"/>
</dbReference>
<keyword evidence="1" id="KW-0175">Coiled coil</keyword>
<keyword evidence="3" id="KW-1185">Reference proteome</keyword>
<organism evidence="2 3">
    <name type="scientific">Nonomuraea composti</name>
    <dbReference type="NCBI Taxonomy" id="2720023"/>
    <lineage>
        <taxon>Bacteria</taxon>
        <taxon>Bacillati</taxon>
        <taxon>Actinomycetota</taxon>
        <taxon>Actinomycetes</taxon>
        <taxon>Streptosporangiales</taxon>
        <taxon>Streptosporangiaceae</taxon>
        <taxon>Nonomuraea</taxon>
    </lineage>
</organism>
<evidence type="ECO:0000313" key="3">
    <source>
        <dbReference type="Proteomes" id="UP000696294"/>
    </source>
</evidence>
<gene>
    <name evidence="2" type="ORF">HCN51_55195</name>
</gene>
<sequence length="136" mass="15050">MRDFLERLAERQAAAQAEADDLLAQIDELTQRLSTAEQLLSRLRVTRETILEMTGDSGETTTGTPTLSPVSRQILAVMEQAPDGLRVKNLCRLLNTEADHPHTEGLRANLKRMVARGVLTEPQPGLFTLPRPGHDV</sequence>
<feature type="coiled-coil region" evidence="1">
    <location>
        <begin position="5"/>
        <end position="46"/>
    </location>
</feature>
<protein>
    <submittedName>
        <fullName evidence="2">Uncharacterized protein</fullName>
    </submittedName>
</protein>